<dbReference type="AlphaFoldDB" id="A0A9W4UJV3"/>
<dbReference type="OrthoDB" id="3741380at2759"/>
<sequence>MKRQRSQSPSPADRSTKRARTMDQEGRENQPLQQLQLFPALPAELRNILYGATLSNPPTNKNLPFQRKTYTSSHTTVHLIPTYHGLPSLISLQNQNFREAHEYRSHVLNSSAVSLKISVHFKGNTQTFNQAHWDEKHIAHLQTLLKKYSWLSNVRDYDVQILWEPLTIGRRVKPKVQAGVVANRMVDVLTTTLRGGVEPKRRDAGVIQAGLHIAAYAAMESIHSGSRLELSEYLWASPSRAPAATTTISHGTGKNKKAKKDRYTISPPPPALSPYIATAKAAPAATTTTPSPSCPQTHVREVRISPHHITSPTPTPWLPKGFKPIPNPSPRGVSETPLLVESHDGYVEWTPWLQGHLVYARTTKERKLIEEKRGAAEPLFKEKWKDLPAVLYPGLVCECKQADG</sequence>
<evidence type="ECO:0000256" key="1">
    <source>
        <dbReference type="SAM" id="MobiDB-lite"/>
    </source>
</evidence>
<feature type="region of interest" description="Disordered" evidence="1">
    <location>
        <begin position="244"/>
        <end position="269"/>
    </location>
</feature>
<protein>
    <submittedName>
        <fullName evidence="2">Uncharacterized protein</fullName>
    </submittedName>
</protein>
<accession>A0A9W4UJV3</accession>
<dbReference type="Proteomes" id="UP001152607">
    <property type="component" value="Unassembled WGS sequence"/>
</dbReference>
<organism evidence="2 3">
    <name type="scientific">Periconia digitata</name>
    <dbReference type="NCBI Taxonomy" id="1303443"/>
    <lineage>
        <taxon>Eukaryota</taxon>
        <taxon>Fungi</taxon>
        <taxon>Dikarya</taxon>
        <taxon>Ascomycota</taxon>
        <taxon>Pezizomycotina</taxon>
        <taxon>Dothideomycetes</taxon>
        <taxon>Pleosporomycetidae</taxon>
        <taxon>Pleosporales</taxon>
        <taxon>Massarineae</taxon>
        <taxon>Periconiaceae</taxon>
        <taxon>Periconia</taxon>
    </lineage>
</organism>
<evidence type="ECO:0000313" key="3">
    <source>
        <dbReference type="Proteomes" id="UP001152607"/>
    </source>
</evidence>
<keyword evidence="3" id="KW-1185">Reference proteome</keyword>
<evidence type="ECO:0000313" key="2">
    <source>
        <dbReference type="EMBL" id="CAI6336017.1"/>
    </source>
</evidence>
<name>A0A9W4UJV3_9PLEO</name>
<gene>
    <name evidence="2" type="ORF">PDIGIT_LOCUS9106</name>
</gene>
<feature type="compositionally biased region" description="Basic and acidic residues" evidence="1">
    <location>
        <begin position="14"/>
        <end position="28"/>
    </location>
</feature>
<dbReference type="EMBL" id="CAOQHR010000006">
    <property type="protein sequence ID" value="CAI6336017.1"/>
    <property type="molecule type" value="Genomic_DNA"/>
</dbReference>
<reference evidence="2" key="1">
    <citation type="submission" date="2023-01" db="EMBL/GenBank/DDBJ databases">
        <authorList>
            <person name="Van Ghelder C."/>
            <person name="Rancurel C."/>
        </authorList>
    </citation>
    <scope>NUCLEOTIDE SEQUENCE</scope>
    <source>
        <strain evidence="2">CNCM I-4278</strain>
    </source>
</reference>
<comment type="caution">
    <text evidence="2">The sequence shown here is derived from an EMBL/GenBank/DDBJ whole genome shotgun (WGS) entry which is preliminary data.</text>
</comment>
<feature type="compositionally biased region" description="Polar residues" evidence="1">
    <location>
        <begin position="1"/>
        <end position="10"/>
    </location>
</feature>
<proteinExistence type="predicted"/>
<feature type="region of interest" description="Disordered" evidence="1">
    <location>
        <begin position="1"/>
        <end position="31"/>
    </location>
</feature>